<evidence type="ECO:0008006" key="5">
    <source>
        <dbReference type="Google" id="ProtNLM"/>
    </source>
</evidence>
<dbReference type="Proteomes" id="UP001163203">
    <property type="component" value="Chromosome"/>
</dbReference>
<proteinExistence type="predicted"/>
<evidence type="ECO:0000256" key="2">
    <source>
        <dbReference type="SAM" id="Phobius"/>
    </source>
</evidence>
<name>A0ABY7B6C6_9PSEU</name>
<dbReference type="EMBL" id="CP113836">
    <property type="protein sequence ID" value="WAL67885.1"/>
    <property type="molecule type" value="Genomic_DNA"/>
</dbReference>
<evidence type="ECO:0000256" key="1">
    <source>
        <dbReference type="SAM" id="Coils"/>
    </source>
</evidence>
<feature type="coiled-coil region" evidence="1">
    <location>
        <begin position="56"/>
        <end position="95"/>
    </location>
</feature>
<sequence length="365" mass="40677">MTERPRWKSPLLGTFVLATVLLVAVSGWLLTDPATTRADALRTGGLAAGAVVALYALWLNDRRRQVEENRQRVERERYELELLRAERDRERVTDERFGKSVELLGSDADQVRVGALHALAGVARASSGYTQTVLDVLCAYLRRPFDHPRYHGEDDEPDEPDPVAERELQVRLTAQRLIVDLLPPAGAAAPAYDLDLTGAVLEYFELTGRKVGTLVLRYARLYSSSNLSGTEFTGPVWFTRATTGEGRLSGRFRCQGAHFRSRAWFSGVHFGFSAWFDRARFDGETAFKGMVCTGDFSLRDAVFATSLDLHQAEFGSDVDLRFTAPQPAISLDNTIVGPDHNIELPDGWATETLDSHRARIRVHKA</sequence>
<evidence type="ECO:0000313" key="4">
    <source>
        <dbReference type="Proteomes" id="UP001163203"/>
    </source>
</evidence>
<organism evidence="3 4">
    <name type="scientific">Amycolatopsis cynarae</name>
    <dbReference type="NCBI Taxonomy" id="2995223"/>
    <lineage>
        <taxon>Bacteria</taxon>
        <taxon>Bacillati</taxon>
        <taxon>Actinomycetota</taxon>
        <taxon>Actinomycetes</taxon>
        <taxon>Pseudonocardiales</taxon>
        <taxon>Pseudonocardiaceae</taxon>
        <taxon>Amycolatopsis</taxon>
    </lineage>
</organism>
<evidence type="ECO:0000313" key="3">
    <source>
        <dbReference type="EMBL" id="WAL67885.1"/>
    </source>
</evidence>
<feature type="transmembrane region" description="Helical" evidence="2">
    <location>
        <begin position="12"/>
        <end position="31"/>
    </location>
</feature>
<keyword evidence="1" id="KW-0175">Coiled coil</keyword>
<reference evidence="3" key="1">
    <citation type="submission" date="2022-11" db="EMBL/GenBank/DDBJ databases">
        <authorList>
            <person name="Mo P."/>
        </authorList>
    </citation>
    <scope>NUCLEOTIDE SEQUENCE</scope>
    <source>
        <strain evidence="3">HUAS 11-8</strain>
    </source>
</reference>
<gene>
    <name evidence="3" type="ORF">ORV05_08975</name>
</gene>
<dbReference type="Gene3D" id="2.160.20.80">
    <property type="entry name" value="E3 ubiquitin-protein ligase SopA"/>
    <property type="match status" value="1"/>
</dbReference>
<accession>A0ABY7B6C6</accession>
<keyword evidence="2" id="KW-1133">Transmembrane helix</keyword>
<keyword evidence="2" id="KW-0812">Transmembrane</keyword>
<dbReference type="RefSeq" id="WP_268757980.1">
    <property type="nucleotide sequence ID" value="NZ_CP113836.1"/>
</dbReference>
<protein>
    <recommendedName>
        <fullName evidence="5">Pentapeptide repeat-containing protein</fullName>
    </recommendedName>
</protein>
<keyword evidence="2" id="KW-0472">Membrane</keyword>
<feature type="transmembrane region" description="Helical" evidence="2">
    <location>
        <begin position="43"/>
        <end position="60"/>
    </location>
</feature>
<keyword evidence="4" id="KW-1185">Reference proteome</keyword>